<dbReference type="AlphaFoldDB" id="Q6Z0J6"/>
<evidence type="ECO:0000313" key="1">
    <source>
        <dbReference type="EMBL" id="BAD05651.1"/>
    </source>
</evidence>
<dbReference type="InterPro" id="IPR001938">
    <property type="entry name" value="Thaumatin"/>
</dbReference>
<sequence length="370" mass="40126">MGFVQVVEFWIWEEYHVGGGAHGRLLRRRGRCVTGDCASVLSCSVSGEPPRCPSTRLHARLLTRRRRRLPRPVACRRVNVPVSFQTTNGGGARCSKGRGPSCAVDIMARYVPPRAPCPRRLRQCVRQVRRGDTYCYRGQFEASSTSALLALTDTGLCPDAYSYAKDDQTSTFTCPAGTNHRVDFCPPTSGVTAGDDDGHGLPRLSCQICVPCASAAMVMVLLPPPATASRRELPNFRGFGVGLPPTSATVKTGIELPDCAAAATVLLPPPFTASRGASWWRLPASCGGGTVDGDLTSVSAGDRAWWTVVDHHDDLVLYDVYWGSRLFVCNPATRRWAMLPPPWPEPEHEPSAASIVGTKVISDMEHISHN</sequence>
<proteinExistence type="predicted"/>
<dbReference type="Pfam" id="PF00314">
    <property type="entry name" value="Thaumatin"/>
    <property type="match status" value="1"/>
</dbReference>
<evidence type="ECO:0000313" key="2">
    <source>
        <dbReference type="Proteomes" id="UP000000763"/>
    </source>
</evidence>
<dbReference type="InterPro" id="IPR037176">
    <property type="entry name" value="Osmotin/thaumatin-like_sf"/>
</dbReference>
<dbReference type="SUPFAM" id="SSF49870">
    <property type="entry name" value="Osmotin, thaumatin-like protein"/>
    <property type="match status" value="1"/>
</dbReference>
<dbReference type="PRINTS" id="PR00347">
    <property type="entry name" value="THAUMATIN"/>
</dbReference>
<protein>
    <submittedName>
        <fullName evidence="1">Permatin</fullName>
    </submittedName>
</protein>
<dbReference type="Gene3D" id="2.60.110.10">
    <property type="entry name" value="Thaumatin"/>
    <property type="match status" value="1"/>
</dbReference>
<reference evidence="2" key="1">
    <citation type="journal article" date="2005" name="Nature">
        <title>The map-based sequence of the rice genome.</title>
        <authorList>
            <consortium name="International rice genome sequencing project (IRGSP)"/>
            <person name="Matsumoto T."/>
            <person name="Wu J."/>
            <person name="Kanamori H."/>
            <person name="Katayose Y."/>
            <person name="Fujisawa M."/>
            <person name="Namiki N."/>
            <person name="Mizuno H."/>
            <person name="Yamamoto K."/>
            <person name="Antonio B.A."/>
            <person name="Baba T."/>
            <person name="Sakata K."/>
            <person name="Nagamura Y."/>
            <person name="Aoki H."/>
            <person name="Arikawa K."/>
            <person name="Arita K."/>
            <person name="Bito T."/>
            <person name="Chiden Y."/>
            <person name="Fujitsuka N."/>
            <person name="Fukunaka R."/>
            <person name="Hamada M."/>
            <person name="Harada C."/>
            <person name="Hayashi A."/>
            <person name="Hijishita S."/>
            <person name="Honda M."/>
            <person name="Hosokawa S."/>
            <person name="Ichikawa Y."/>
            <person name="Idonuma A."/>
            <person name="Iijima M."/>
            <person name="Ikeda M."/>
            <person name="Ikeno M."/>
            <person name="Ito K."/>
            <person name="Ito S."/>
            <person name="Ito T."/>
            <person name="Ito Y."/>
            <person name="Ito Y."/>
            <person name="Iwabuchi A."/>
            <person name="Kamiya K."/>
            <person name="Karasawa W."/>
            <person name="Kurita K."/>
            <person name="Katagiri S."/>
            <person name="Kikuta A."/>
            <person name="Kobayashi H."/>
            <person name="Kobayashi N."/>
            <person name="Machita K."/>
            <person name="Maehara T."/>
            <person name="Masukawa M."/>
            <person name="Mizubayashi T."/>
            <person name="Mukai Y."/>
            <person name="Nagasaki H."/>
            <person name="Nagata Y."/>
            <person name="Naito S."/>
            <person name="Nakashima M."/>
            <person name="Nakama Y."/>
            <person name="Nakamichi Y."/>
            <person name="Nakamura M."/>
            <person name="Meguro A."/>
            <person name="Negishi M."/>
            <person name="Ohta I."/>
            <person name="Ohta T."/>
            <person name="Okamoto M."/>
            <person name="Ono N."/>
            <person name="Saji S."/>
            <person name="Sakaguchi M."/>
            <person name="Sakai K."/>
            <person name="Shibata M."/>
            <person name="Shimokawa T."/>
            <person name="Song J."/>
            <person name="Takazaki Y."/>
            <person name="Terasawa K."/>
            <person name="Tsugane M."/>
            <person name="Tsuji K."/>
            <person name="Ueda S."/>
            <person name="Waki K."/>
            <person name="Yamagata H."/>
            <person name="Yamamoto M."/>
            <person name="Yamamoto S."/>
            <person name="Yamane H."/>
            <person name="Yoshiki S."/>
            <person name="Yoshihara R."/>
            <person name="Yukawa K."/>
            <person name="Zhong H."/>
            <person name="Yano M."/>
            <person name="Yuan Q."/>
            <person name="Ouyang S."/>
            <person name="Liu J."/>
            <person name="Jones K.M."/>
            <person name="Gansberger K."/>
            <person name="Moffat K."/>
            <person name="Hill J."/>
            <person name="Bera J."/>
            <person name="Fadrosh D."/>
            <person name="Jin S."/>
            <person name="Johri S."/>
            <person name="Kim M."/>
            <person name="Overton L."/>
            <person name="Reardon M."/>
            <person name="Tsitrin T."/>
            <person name="Vuong H."/>
            <person name="Weaver B."/>
            <person name="Ciecko A."/>
            <person name="Tallon L."/>
            <person name="Jackson J."/>
            <person name="Pai G."/>
            <person name="Aken S.V."/>
            <person name="Utterback T."/>
            <person name="Reidmuller S."/>
            <person name="Feldblyum T."/>
            <person name="Hsiao J."/>
            <person name="Zismann V."/>
            <person name="Iobst S."/>
            <person name="de Vazeille A.R."/>
            <person name="Buell C.R."/>
            <person name="Ying K."/>
            <person name="Li Y."/>
            <person name="Lu T."/>
            <person name="Huang Y."/>
            <person name="Zhao Q."/>
            <person name="Feng Q."/>
            <person name="Zhang L."/>
            <person name="Zhu J."/>
            <person name="Weng Q."/>
            <person name="Mu J."/>
            <person name="Lu Y."/>
            <person name="Fan D."/>
            <person name="Liu Y."/>
            <person name="Guan J."/>
            <person name="Zhang Y."/>
            <person name="Yu S."/>
            <person name="Liu X."/>
            <person name="Zhang Y."/>
            <person name="Hong G."/>
            <person name="Han B."/>
            <person name="Choisne N."/>
            <person name="Demange N."/>
            <person name="Orjeda G."/>
            <person name="Samain S."/>
            <person name="Cattolico L."/>
            <person name="Pelletier E."/>
            <person name="Couloux A."/>
            <person name="Segurens B."/>
            <person name="Wincker P."/>
            <person name="D'Hont A."/>
            <person name="Scarpelli C."/>
            <person name="Weissenbach J."/>
            <person name="Salanoubat M."/>
            <person name="Quetier F."/>
            <person name="Yu Y."/>
            <person name="Kim H.R."/>
            <person name="Rambo T."/>
            <person name="Currie J."/>
            <person name="Collura K."/>
            <person name="Luo M."/>
            <person name="Yang T."/>
            <person name="Ammiraju J.S.S."/>
            <person name="Engler F."/>
            <person name="Soderlund C."/>
            <person name="Wing R.A."/>
            <person name="Palmer L.E."/>
            <person name="de la Bastide M."/>
            <person name="Spiegel L."/>
            <person name="Nascimento L."/>
            <person name="Zutavern T."/>
            <person name="O'Shaughnessy A."/>
            <person name="Dike S."/>
            <person name="Dedhia N."/>
            <person name="Preston R."/>
            <person name="Balija V."/>
            <person name="McCombie W.R."/>
            <person name="Chow T."/>
            <person name="Chen H."/>
            <person name="Chung M."/>
            <person name="Chen C."/>
            <person name="Shaw J."/>
            <person name="Wu H."/>
            <person name="Hsiao K."/>
            <person name="Chao Y."/>
            <person name="Chu M."/>
            <person name="Cheng C."/>
            <person name="Hour A."/>
            <person name="Lee P."/>
            <person name="Lin S."/>
            <person name="Lin Y."/>
            <person name="Liou J."/>
            <person name="Liu S."/>
            <person name="Hsing Y."/>
            <person name="Raghuvanshi S."/>
            <person name="Mohanty A."/>
            <person name="Bharti A.K."/>
            <person name="Gaur A."/>
            <person name="Gupta V."/>
            <person name="Kumar D."/>
            <person name="Ravi V."/>
            <person name="Vij S."/>
            <person name="Kapur A."/>
            <person name="Khurana P."/>
            <person name="Khurana P."/>
            <person name="Khurana J.P."/>
            <person name="Tyagi A.K."/>
            <person name="Gaikwad K."/>
            <person name="Singh A."/>
            <person name="Dalal V."/>
            <person name="Srivastava S."/>
            <person name="Dixit A."/>
            <person name="Pal A.K."/>
            <person name="Ghazi I.A."/>
            <person name="Yadav M."/>
            <person name="Pandit A."/>
            <person name="Bhargava A."/>
            <person name="Sureshbabu K."/>
            <person name="Batra K."/>
            <person name="Sharma T.R."/>
            <person name="Mohapatra T."/>
            <person name="Singh N.K."/>
            <person name="Messing J."/>
            <person name="Nelson A.B."/>
            <person name="Fuks G."/>
            <person name="Kavchok S."/>
            <person name="Keizer G."/>
            <person name="Linton E."/>
            <person name="Llaca V."/>
            <person name="Song R."/>
            <person name="Tanyolac B."/>
            <person name="Young S."/>
            <person name="Ho-Il K."/>
            <person name="Hahn J.H."/>
            <person name="Sangsakoo G."/>
            <person name="Vanavichit A."/>
            <person name="de Mattos Luiz.A.T."/>
            <person name="Zimmer P.D."/>
            <person name="Malone G."/>
            <person name="Dellagostin O."/>
            <person name="de Oliveira A.C."/>
            <person name="Bevan M."/>
            <person name="Bancroft I."/>
            <person name="Minx P."/>
            <person name="Cordum H."/>
            <person name="Wilson R."/>
            <person name="Cheng Z."/>
            <person name="Jin W."/>
            <person name="Jiang J."/>
            <person name="Leong S.A."/>
            <person name="Iwama H."/>
            <person name="Gojobori T."/>
            <person name="Itoh T."/>
            <person name="Niimura Y."/>
            <person name="Fujii Y."/>
            <person name="Habara T."/>
            <person name="Sakai H."/>
            <person name="Sato Y."/>
            <person name="Wilson G."/>
            <person name="Kumar K."/>
            <person name="McCouch S."/>
            <person name="Juretic N."/>
            <person name="Hoen D."/>
            <person name="Wright S."/>
            <person name="Bruskiewich R."/>
            <person name="Bureau T."/>
            <person name="Miyao A."/>
            <person name="Hirochika H."/>
            <person name="Nishikawa T."/>
            <person name="Kadowaki K."/>
            <person name="Sugiura M."/>
            <person name="Burr B."/>
            <person name="Sasaki T."/>
        </authorList>
    </citation>
    <scope>NUCLEOTIDE SEQUENCE [LARGE SCALE GENOMIC DNA]</scope>
    <source>
        <strain evidence="2">cv. Nipponbare</strain>
    </source>
</reference>
<dbReference type="SMART" id="SM00205">
    <property type="entry name" value="THN"/>
    <property type="match status" value="1"/>
</dbReference>
<reference evidence="2" key="2">
    <citation type="journal article" date="2008" name="Nucleic Acids Res.">
        <title>The rice annotation project database (RAP-DB): 2008 update.</title>
        <authorList>
            <consortium name="The rice annotation project (RAP)"/>
        </authorList>
    </citation>
    <scope>GENOME REANNOTATION</scope>
    <source>
        <strain evidence="2">cv. Nipponbare</strain>
    </source>
</reference>
<organism evidence="1 2">
    <name type="scientific">Oryza sativa subsp. japonica</name>
    <name type="common">Rice</name>
    <dbReference type="NCBI Taxonomy" id="39947"/>
    <lineage>
        <taxon>Eukaryota</taxon>
        <taxon>Viridiplantae</taxon>
        <taxon>Streptophyta</taxon>
        <taxon>Embryophyta</taxon>
        <taxon>Tracheophyta</taxon>
        <taxon>Spermatophyta</taxon>
        <taxon>Magnoliopsida</taxon>
        <taxon>Liliopsida</taxon>
        <taxon>Poales</taxon>
        <taxon>Poaceae</taxon>
        <taxon>BOP clade</taxon>
        <taxon>Oryzoideae</taxon>
        <taxon>Oryzeae</taxon>
        <taxon>Oryzinae</taxon>
        <taxon>Oryza</taxon>
        <taxon>Oryza sativa</taxon>
    </lineage>
</organism>
<dbReference type="EMBL" id="AP005489">
    <property type="protein sequence ID" value="BAD05651.1"/>
    <property type="molecule type" value="Genomic_DNA"/>
</dbReference>
<name>Q6Z0J6_ORYSJ</name>
<gene>
    <name evidence="1" type="primary">OSJNBa0013H03.18</name>
</gene>
<dbReference type="PROSITE" id="PS51367">
    <property type="entry name" value="THAUMATIN_2"/>
    <property type="match status" value="1"/>
</dbReference>
<accession>Q6Z0J6</accession>
<dbReference type="Proteomes" id="UP000000763">
    <property type="component" value="Chromosome 8"/>
</dbReference>
<dbReference type="PANTHER" id="PTHR31048">
    <property type="entry name" value="OS03G0233200 PROTEIN"/>
    <property type="match status" value="1"/>
</dbReference>